<keyword evidence="2" id="KW-1185">Reference proteome</keyword>
<reference evidence="1 2" key="1">
    <citation type="submission" date="2019-11" db="EMBL/GenBank/DDBJ databases">
        <authorList>
            <person name="Zheng R.K."/>
            <person name="Sun C.M."/>
        </authorList>
    </citation>
    <scope>NUCLEOTIDE SEQUENCE [LARGE SCALE GENOMIC DNA]</scope>
    <source>
        <strain evidence="1 2">WC007</strain>
    </source>
</reference>
<sequence length="74" mass="8630">MTNVKIVEIGKRLEKKGIPTSLLNSRQINDDSDINQVVQEIEEEFNQISSSKHRNEVENLTTFKNDLNQWSKEK</sequence>
<dbReference type="Proteomes" id="UP000428260">
    <property type="component" value="Chromosome"/>
</dbReference>
<name>A0A6I6JSS4_9BACT</name>
<evidence type="ECO:0000313" key="2">
    <source>
        <dbReference type="Proteomes" id="UP000428260"/>
    </source>
</evidence>
<gene>
    <name evidence="1" type="ORF">GM418_10910</name>
</gene>
<dbReference type="KEGG" id="mcos:GM418_10910"/>
<accession>A0A6I6JSS4</accession>
<protein>
    <submittedName>
        <fullName evidence="1">Uncharacterized protein</fullName>
    </submittedName>
</protein>
<dbReference type="AlphaFoldDB" id="A0A6I6JSS4"/>
<dbReference type="RefSeq" id="WP_158865972.1">
    <property type="nucleotide sequence ID" value="NZ_CP046401.1"/>
</dbReference>
<proteinExistence type="predicted"/>
<organism evidence="1 2">
    <name type="scientific">Maribellus comscasis</name>
    <dbReference type="NCBI Taxonomy" id="2681766"/>
    <lineage>
        <taxon>Bacteria</taxon>
        <taxon>Pseudomonadati</taxon>
        <taxon>Bacteroidota</taxon>
        <taxon>Bacteroidia</taxon>
        <taxon>Marinilabiliales</taxon>
        <taxon>Prolixibacteraceae</taxon>
        <taxon>Maribellus</taxon>
    </lineage>
</organism>
<evidence type="ECO:0000313" key="1">
    <source>
        <dbReference type="EMBL" id="QGY44150.1"/>
    </source>
</evidence>
<dbReference type="EMBL" id="CP046401">
    <property type="protein sequence ID" value="QGY44150.1"/>
    <property type="molecule type" value="Genomic_DNA"/>
</dbReference>